<accession>M5RBD6</accession>
<reference evidence="3 4" key="1">
    <citation type="journal article" date="2013" name="Mar. Genomics">
        <title>Expression of sulfatases in Rhodopirellula baltica and the diversity of sulfatases in the genus Rhodopirellula.</title>
        <authorList>
            <person name="Wegner C.E."/>
            <person name="Richter-Heitmann T."/>
            <person name="Klindworth A."/>
            <person name="Klockow C."/>
            <person name="Richter M."/>
            <person name="Achstetter T."/>
            <person name="Glockner F.O."/>
            <person name="Harder J."/>
        </authorList>
    </citation>
    <scope>NUCLEOTIDE SEQUENCE [LARGE SCALE GENOMIC DNA]</scope>
    <source>
        <strain evidence="3 4">SM1</strain>
    </source>
</reference>
<gene>
    <name evidence="3" type="ORF">RMSM_06704</name>
</gene>
<dbReference type="EMBL" id="ANOG01000965">
    <property type="protein sequence ID" value="EMI16366.1"/>
    <property type="molecule type" value="Genomic_DNA"/>
</dbReference>
<comment type="caution">
    <text evidence="3">The sequence shown here is derived from an EMBL/GenBank/DDBJ whole genome shotgun (WGS) entry which is preliminary data.</text>
</comment>
<proteinExistence type="predicted"/>
<dbReference type="PATRIC" id="fig|1265738.3.peg.6698"/>
<organism evidence="3 4">
    <name type="scientific">Rhodopirellula maiorica SM1</name>
    <dbReference type="NCBI Taxonomy" id="1265738"/>
    <lineage>
        <taxon>Bacteria</taxon>
        <taxon>Pseudomonadati</taxon>
        <taxon>Planctomycetota</taxon>
        <taxon>Planctomycetia</taxon>
        <taxon>Pirellulales</taxon>
        <taxon>Pirellulaceae</taxon>
        <taxon>Novipirellula</taxon>
    </lineage>
</organism>
<protein>
    <submittedName>
        <fullName evidence="3">Uncharacterized protein</fullName>
    </submittedName>
</protein>
<dbReference type="AlphaFoldDB" id="M5RBD6"/>
<dbReference type="Proteomes" id="UP000011991">
    <property type="component" value="Unassembled WGS sequence"/>
</dbReference>
<evidence type="ECO:0000256" key="2">
    <source>
        <dbReference type="SAM" id="Phobius"/>
    </source>
</evidence>
<feature type="region of interest" description="Disordered" evidence="1">
    <location>
        <begin position="1"/>
        <end position="21"/>
    </location>
</feature>
<feature type="transmembrane region" description="Helical" evidence="2">
    <location>
        <begin position="45"/>
        <end position="65"/>
    </location>
</feature>
<keyword evidence="2" id="KW-1133">Transmembrane helix</keyword>
<keyword evidence="4" id="KW-1185">Reference proteome</keyword>
<name>M5RBD6_9BACT</name>
<evidence type="ECO:0000313" key="4">
    <source>
        <dbReference type="Proteomes" id="UP000011991"/>
    </source>
</evidence>
<sequence length="219" mass="23140">MPPRWSKKTMSDHNVSNGFSESNSIDQPLPVLTTHAGRCCSGKGYLGMLLLAVSLVGVSAVAYFAGKSSSQPQLTFPKIDATSSVYSEKFSMATGPVSEDAEGLFVLDHNSGLLQCTVIYPRVGRFMASFTVNVADALSSGGKGGSYMMVTGMADFPRASNRPAAPSVVYVLDTATGNYACYGIPFNRQLVNANQPQVAPMVLIATGSANPLVDRDALR</sequence>
<feature type="compositionally biased region" description="Polar residues" evidence="1">
    <location>
        <begin position="12"/>
        <end position="21"/>
    </location>
</feature>
<evidence type="ECO:0000313" key="3">
    <source>
        <dbReference type="EMBL" id="EMI16366.1"/>
    </source>
</evidence>
<keyword evidence="2" id="KW-0472">Membrane</keyword>
<evidence type="ECO:0000256" key="1">
    <source>
        <dbReference type="SAM" id="MobiDB-lite"/>
    </source>
</evidence>
<keyword evidence="2" id="KW-0812">Transmembrane</keyword>